<gene>
    <name evidence="5" type="primary">DDX5</name>
    <name evidence="5" type="ORF">AK812_SmicGene22212</name>
</gene>
<reference evidence="5 6" key="1">
    <citation type="submission" date="2016-02" db="EMBL/GenBank/DDBJ databases">
        <title>Genome analysis of coral dinoflagellate symbionts highlights evolutionary adaptations to a symbiotic lifestyle.</title>
        <authorList>
            <person name="Aranda M."/>
            <person name="Li Y."/>
            <person name="Liew Y.J."/>
            <person name="Baumgarten S."/>
            <person name="Simakov O."/>
            <person name="Wilson M."/>
            <person name="Piel J."/>
            <person name="Ashoor H."/>
            <person name="Bougouffa S."/>
            <person name="Bajic V.B."/>
            <person name="Ryu T."/>
            <person name="Ravasi T."/>
            <person name="Bayer T."/>
            <person name="Micklem G."/>
            <person name="Kim H."/>
            <person name="Bhak J."/>
            <person name="Lajeunesse T.C."/>
            <person name="Voolstra C.R."/>
        </authorList>
    </citation>
    <scope>NUCLEOTIDE SEQUENCE [LARGE SCALE GENOMIC DNA]</scope>
    <source>
        <strain evidence="5 6">CCMP2467</strain>
    </source>
</reference>
<keyword evidence="5" id="KW-0347">Helicase</keyword>
<evidence type="ECO:0000313" key="5">
    <source>
        <dbReference type="EMBL" id="OLP95651.1"/>
    </source>
</evidence>
<feature type="region of interest" description="Disordered" evidence="2">
    <location>
        <begin position="235"/>
        <end position="264"/>
    </location>
</feature>
<keyword evidence="3" id="KW-1133">Transmembrane helix</keyword>
<feature type="region of interest" description="Disordered" evidence="2">
    <location>
        <begin position="891"/>
        <end position="924"/>
    </location>
</feature>
<keyword evidence="3" id="KW-0812">Transmembrane</keyword>
<proteinExistence type="predicted"/>
<dbReference type="SUPFAM" id="SSF52540">
    <property type="entry name" value="P-loop containing nucleoside triphosphate hydrolases"/>
    <property type="match status" value="1"/>
</dbReference>
<feature type="compositionally biased region" description="Basic and acidic residues" evidence="2">
    <location>
        <begin position="1014"/>
        <end position="1023"/>
    </location>
</feature>
<protein>
    <submittedName>
        <fullName evidence="5">Putative ATP-dependent RNA helicase DDX5</fullName>
    </submittedName>
</protein>
<feature type="region of interest" description="Disordered" evidence="2">
    <location>
        <begin position="177"/>
        <end position="200"/>
    </location>
</feature>
<dbReference type="EMBL" id="LSRX01000496">
    <property type="protein sequence ID" value="OLP95651.1"/>
    <property type="molecule type" value="Genomic_DNA"/>
</dbReference>
<dbReference type="PROSITE" id="PS51194">
    <property type="entry name" value="HELICASE_CTER"/>
    <property type="match status" value="1"/>
</dbReference>
<dbReference type="OrthoDB" id="426870at2759"/>
<dbReference type="Proteomes" id="UP000186817">
    <property type="component" value="Unassembled WGS sequence"/>
</dbReference>
<organism evidence="5 6">
    <name type="scientific">Symbiodinium microadriaticum</name>
    <name type="common">Dinoflagellate</name>
    <name type="synonym">Zooxanthella microadriatica</name>
    <dbReference type="NCBI Taxonomy" id="2951"/>
    <lineage>
        <taxon>Eukaryota</taxon>
        <taxon>Sar</taxon>
        <taxon>Alveolata</taxon>
        <taxon>Dinophyceae</taxon>
        <taxon>Suessiales</taxon>
        <taxon>Symbiodiniaceae</taxon>
        <taxon>Symbiodinium</taxon>
    </lineage>
</organism>
<evidence type="ECO:0000313" key="6">
    <source>
        <dbReference type="Proteomes" id="UP000186817"/>
    </source>
</evidence>
<keyword evidence="3" id="KW-0472">Membrane</keyword>
<feature type="region of interest" description="Disordered" evidence="2">
    <location>
        <begin position="721"/>
        <end position="753"/>
    </location>
</feature>
<dbReference type="GO" id="GO:0004386">
    <property type="term" value="F:helicase activity"/>
    <property type="evidence" value="ECO:0007669"/>
    <property type="project" value="UniProtKB-KW"/>
</dbReference>
<dbReference type="AlphaFoldDB" id="A0A1Q9DKG3"/>
<evidence type="ECO:0000256" key="1">
    <source>
        <dbReference type="SAM" id="Coils"/>
    </source>
</evidence>
<keyword evidence="5" id="KW-0378">Hydrolase</keyword>
<keyword evidence="6" id="KW-1185">Reference proteome</keyword>
<comment type="caution">
    <text evidence="5">The sequence shown here is derived from an EMBL/GenBank/DDBJ whole genome shotgun (WGS) entry which is preliminary data.</text>
</comment>
<accession>A0A1Q9DKG3</accession>
<dbReference type="Gene3D" id="3.40.50.300">
    <property type="entry name" value="P-loop containing nucleotide triphosphate hydrolases"/>
    <property type="match status" value="1"/>
</dbReference>
<feature type="coiled-coil region" evidence="1">
    <location>
        <begin position="761"/>
        <end position="861"/>
    </location>
</feature>
<evidence type="ECO:0000259" key="4">
    <source>
        <dbReference type="PROSITE" id="PS51194"/>
    </source>
</evidence>
<feature type="domain" description="Helicase C-terminal" evidence="4">
    <location>
        <begin position="850"/>
        <end position="1002"/>
    </location>
</feature>
<feature type="transmembrane region" description="Helical" evidence="3">
    <location>
        <begin position="25"/>
        <end position="42"/>
    </location>
</feature>
<keyword evidence="5" id="KW-0547">Nucleotide-binding</keyword>
<evidence type="ECO:0000256" key="3">
    <source>
        <dbReference type="SAM" id="Phobius"/>
    </source>
</evidence>
<keyword evidence="5" id="KW-0067">ATP-binding</keyword>
<sequence>MALSNLLPKVYAQKKVVFEHWKLNALYYFLHLPILGYAIFIFEYQKQYTEVIGNAPFLMLHVDALDALPFANADPLLDPEPSIAFWCRNMTGGPYWCHNSSLYYQGLCLELTNEDIMSQMQVQVMLGCSRLCSLGAALDPSCFLPPSVFQQSGFDRLEKTAEQAAPLSKRLSVAATGRMTAAKSPPQVPPKKKQRTSEENISFTGHMASQEEAVQVAGGDMQRYLRYVMRNGAPMQETRPTPVQPAPASEVQEPPLEHVKQESTPEKPVLLISEDSYAGLLQFLNSLMIRTQVLKGTLTREDEQALLAQKGSLAKLTHFTDKILPQPALAGSRTLTITPFTATGRGLITGRPQPLWIMMHPLVRYARVEFTYIFQMTQAAPFFFGLYESAGGRKGHRDAYTAMINGREEVKHFFHPQEKVYLTPADILVLAGREWNVETIMQGGEFYAEVNCYNDGYDLSSTLNWENFTYVAPTPELPLCIMSIEELQGTAVGQDMDGINDVILSRSRFRIDTGRGSSHHRMPSLSAILLNLVSLFVLLKVPQAVTMAFANMCLGNLSSVYKRASEETFKLPTRVAQLGLRLVSDSLALAALRSPDKSGIEEERLKEELRKIVACTTAEQSTALDRISDSFGDHVYEMLRELADEGHFYCERDAEQKPKPGMHCSQFANLMAIGQTVHVKDLLAFFDVKRRRSWLEWYFLPKAQKIKFCRMKSKAEEAEASEALGQSALPEDVRLPADSNVQEEEGDKDKKAVASGDAALLLKLSARVEALEAERESSSKMREEMNRLSENLESLSLRLDGLEVGEVPPKEKPPAIPPATPKTPLMAPAASAQLEAAEERIKAMAAKAEILEQRLAKLESSQSKVVSEIGAVRASAEKRHVAVLQELRATTQQLKHHPPDTDTSQPPEQSAKDGPGDPSPAPMATTMLGRGFQFPKVKFLLNYDMPTSTFEYLQRLRLAARSTGPGSALSFLCQEDLLQAQELCTLLKLLGQDVPEILDKAAANRRALLQRTDPEEAVKEERRNRHTGFFVRRGGMRRGASTSSPGKMPSASINLDGLPSSYSRSGSRRRRAKQAGGPYSLGRRRGSDLSRLMHKLQEEVRLLKGDPSDPSQTSWT</sequence>
<feature type="compositionally biased region" description="Basic and acidic residues" evidence="2">
    <location>
        <begin position="255"/>
        <end position="264"/>
    </location>
</feature>
<dbReference type="InterPro" id="IPR027417">
    <property type="entry name" value="P-loop_NTPase"/>
</dbReference>
<feature type="region of interest" description="Disordered" evidence="2">
    <location>
        <begin position="1014"/>
        <end position="1091"/>
    </location>
</feature>
<name>A0A1Q9DKG3_SYMMI</name>
<keyword evidence="1" id="KW-0175">Coiled coil</keyword>
<evidence type="ECO:0000256" key="2">
    <source>
        <dbReference type="SAM" id="MobiDB-lite"/>
    </source>
</evidence>
<dbReference type="InterPro" id="IPR001650">
    <property type="entry name" value="Helicase_C-like"/>
</dbReference>